<evidence type="ECO:0000313" key="2">
    <source>
        <dbReference type="EMBL" id="GMU07625.1"/>
    </source>
</evidence>
<dbReference type="RefSeq" id="WP_338262470.1">
    <property type="nucleotide sequence ID" value="NZ_BTTW01000002.1"/>
</dbReference>
<name>A0ABQ6QUB8_9BACT</name>
<keyword evidence="3" id="KW-1185">Reference proteome</keyword>
<organism evidence="2 3">
    <name type="scientific">Corallococcus caeni</name>
    <dbReference type="NCBI Taxonomy" id="3082388"/>
    <lineage>
        <taxon>Bacteria</taxon>
        <taxon>Pseudomonadati</taxon>
        <taxon>Myxococcota</taxon>
        <taxon>Myxococcia</taxon>
        <taxon>Myxococcales</taxon>
        <taxon>Cystobacterineae</taxon>
        <taxon>Myxococcaceae</taxon>
        <taxon>Corallococcus</taxon>
    </lineage>
</organism>
<protein>
    <submittedName>
        <fullName evidence="2">Uncharacterized protein</fullName>
    </submittedName>
</protein>
<feature type="region of interest" description="Disordered" evidence="1">
    <location>
        <begin position="1"/>
        <end position="39"/>
    </location>
</feature>
<dbReference type="EMBL" id="BTTX01000003">
    <property type="protein sequence ID" value="GMU07625.1"/>
    <property type="molecule type" value="Genomic_DNA"/>
</dbReference>
<feature type="region of interest" description="Disordered" evidence="1">
    <location>
        <begin position="90"/>
        <end position="113"/>
    </location>
</feature>
<feature type="compositionally biased region" description="Basic residues" evidence="1">
    <location>
        <begin position="19"/>
        <end position="30"/>
    </location>
</feature>
<feature type="compositionally biased region" description="Basic residues" evidence="1">
    <location>
        <begin position="98"/>
        <end position="113"/>
    </location>
</feature>
<sequence length="113" mass="12399">MARKAQGPQDTGNQAGGRPARRKTTPRKKAGTANASEGRLELRRDIAEYRAAAEAQADVVRERINAALEVSRRTREEIEQRIASELHTPRVTAAKKAAPARKRTRASTRASAK</sequence>
<comment type="caution">
    <text evidence="2">The sequence shown here is derived from an EMBL/GenBank/DDBJ whole genome shotgun (WGS) entry which is preliminary data.</text>
</comment>
<evidence type="ECO:0000313" key="3">
    <source>
        <dbReference type="Proteomes" id="UP001342631"/>
    </source>
</evidence>
<proteinExistence type="predicted"/>
<reference evidence="2 3" key="1">
    <citation type="journal article" date="2024" name="Arch. Microbiol.">
        <title>Corallococcus caeni sp. nov., a novel myxobacterium isolated from activated sludge.</title>
        <authorList>
            <person name="Tomita S."/>
            <person name="Nakai R."/>
            <person name="Kuroda K."/>
            <person name="Kurashita H."/>
            <person name="Hatamoto M."/>
            <person name="Yamaguchi T."/>
            <person name="Narihiro T."/>
        </authorList>
    </citation>
    <scope>NUCLEOTIDE SEQUENCE [LARGE SCALE GENOMIC DNA]</scope>
    <source>
        <strain evidence="2 3">NO1</strain>
    </source>
</reference>
<dbReference type="Proteomes" id="UP001342631">
    <property type="component" value="Unassembled WGS sequence"/>
</dbReference>
<gene>
    <name evidence="2" type="ORF">ASNO1_38780</name>
</gene>
<evidence type="ECO:0000256" key="1">
    <source>
        <dbReference type="SAM" id="MobiDB-lite"/>
    </source>
</evidence>
<accession>A0ABQ6QUB8</accession>